<protein>
    <recommendedName>
        <fullName evidence="9">Polysaccharide biosynthesis protein</fullName>
    </recommendedName>
</protein>
<evidence type="ECO:0008006" key="9">
    <source>
        <dbReference type="Google" id="ProtNLM"/>
    </source>
</evidence>
<keyword evidence="5 6" id="KW-0472">Membrane</keyword>
<keyword evidence="2" id="KW-1003">Cell membrane</keyword>
<dbReference type="RefSeq" id="WP_075081564.1">
    <property type="nucleotide sequence ID" value="NZ_CP042912.1"/>
</dbReference>
<feature type="transmembrane region" description="Helical" evidence="6">
    <location>
        <begin position="361"/>
        <end position="384"/>
    </location>
</feature>
<dbReference type="AlphaFoldDB" id="A0A5B9P6U1"/>
<feature type="transmembrane region" description="Helical" evidence="6">
    <location>
        <begin position="169"/>
        <end position="188"/>
    </location>
</feature>
<evidence type="ECO:0000313" key="8">
    <source>
        <dbReference type="Proteomes" id="UP000322214"/>
    </source>
</evidence>
<gene>
    <name evidence="7" type="ORF">MFFC18_22070</name>
</gene>
<feature type="transmembrane region" description="Helical" evidence="6">
    <location>
        <begin position="242"/>
        <end position="260"/>
    </location>
</feature>
<feature type="transmembrane region" description="Helical" evidence="6">
    <location>
        <begin position="84"/>
        <end position="106"/>
    </location>
</feature>
<evidence type="ECO:0000256" key="2">
    <source>
        <dbReference type="ARBA" id="ARBA00022475"/>
    </source>
</evidence>
<dbReference type="OrthoDB" id="3246647at2"/>
<accession>A0A5B9P6U1</accession>
<sequence length="432" mass="47098">MTQEAPKKKSFVHQVHHLFRGQLLYAFATWAVLAMLLKFGSDVEAGKYTLALAMSAPIFLFFDLNLRVTRSTDHQFNENYRNYVGLRILCLTVASLITAIVAMTFFPERILVFLGMIAFRIGDSLSNLSFGGYQRMQESDRIGKSLTWKGIVCLSLLAIVIPMSSGQAWVATMFMAAISLTWAITIDLPGAWRLNESDYPLTFTSAIEFVKDLSASARIAHRSLPLGFDALMSSLALNMPRYCIEYFFGTAALGVFGVLSQLAFSIQLLIGAVGHAGVSVLSSLFQQDNNQPFWRLLHRMLLASVGVGVVAIIGGSLVMPELLGWLLRPQLNETLLLFLLLVASGLAGIQRTAGRATQACGSYFVYTMFDVVIFATSAISSLLLVKHYGVFGAATSLILAFAAGLLVTLIYIYGVLAKAHNHKAPEAGASNP</sequence>
<keyword evidence="8" id="KW-1185">Reference proteome</keyword>
<feature type="transmembrane region" description="Helical" evidence="6">
    <location>
        <begin position="112"/>
        <end position="133"/>
    </location>
</feature>
<evidence type="ECO:0000256" key="3">
    <source>
        <dbReference type="ARBA" id="ARBA00022692"/>
    </source>
</evidence>
<keyword evidence="3 6" id="KW-0812">Transmembrane</keyword>
<proteinExistence type="predicted"/>
<evidence type="ECO:0000256" key="5">
    <source>
        <dbReference type="ARBA" id="ARBA00023136"/>
    </source>
</evidence>
<comment type="subcellular location">
    <subcellularLocation>
        <location evidence="1">Cell membrane</location>
        <topology evidence="1">Multi-pass membrane protein</topology>
    </subcellularLocation>
</comment>
<dbReference type="GO" id="GO:0005886">
    <property type="term" value="C:plasma membrane"/>
    <property type="evidence" value="ECO:0007669"/>
    <property type="project" value="UniProtKB-SubCell"/>
</dbReference>
<dbReference type="PANTHER" id="PTHR30250:SF11">
    <property type="entry name" value="O-ANTIGEN TRANSPORTER-RELATED"/>
    <property type="match status" value="1"/>
</dbReference>
<dbReference type="PANTHER" id="PTHR30250">
    <property type="entry name" value="PST FAMILY PREDICTED COLANIC ACID TRANSPORTER"/>
    <property type="match status" value="1"/>
</dbReference>
<dbReference type="Proteomes" id="UP000322214">
    <property type="component" value="Chromosome"/>
</dbReference>
<feature type="transmembrane region" description="Helical" evidence="6">
    <location>
        <begin position="145"/>
        <end position="163"/>
    </location>
</feature>
<dbReference type="STRING" id="980251.GCA_001642875_00100"/>
<feature type="transmembrane region" description="Helical" evidence="6">
    <location>
        <begin position="331"/>
        <end position="349"/>
    </location>
</feature>
<dbReference type="EMBL" id="CP042912">
    <property type="protein sequence ID" value="QEG22327.1"/>
    <property type="molecule type" value="Genomic_DNA"/>
</dbReference>
<feature type="transmembrane region" description="Helical" evidence="6">
    <location>
        <begin position="21"/>
        <end position="39"/>
    </location>
</feature>
<evidence type="ECO:0000256" key="6">
    <source>
        <dbReference type="SAM" id="Phobius"/>
    </source>
</evidence>
<organism evidence="7 8">
    <name type="scientific">Mariniblastus fucicola</name>
    <dbReference type="NCBI Taxonomy" id="980251"/>
    <lineage>
        <taxon>Bacteria</taxon>
        <taxon>Pseudomonadati</taxon>
        <taxon>Planctomycetota</taxon>
        <taxon>Planctomycetia</taxon>
        <taxon>Pirellulales</taxon>
        <taxon>Pirellulaceae</taxon>
        <taxon>Mariniblastus</taxon>
    </lineage>
</organism>
<name>A0A5B9P6U1_9BACT</name>
<reference evidence="7 8" key="1">
    <citation type="submission" date="2019-08" db="EMBL/GenBank/DDBJ databases">
        <title>Deep-cultivation of Planctomycetes and their phenomic and genomic characterization uncovers novel biology.</title>
        <authorList>
            <person name="Wiegand S."/>
            <person name="Jogler M."/>
            <person name="Boedeker C."/>
            <person name="Pinto D."/>
            <person name="Vollmers J."/>
            <person name="Rivas-Marin E."/>
            <person name="Kohn T."/>
            <person name="Peeters S.H."/>
            <person name="Heuer A."/>
            <person name="Rast P."/>
            <person name="Oberbeckmann S."/>
            <person name="Bunk B."/>
            <person name="Jeske O."/>
            <person name="Meyerdierks A."/>
            <person name="Storesund J.E."/>
            <person name="Kallscheuer N."/>
            <person name="Luecker S."/>
            <person name="Lage O.M."/>
            <person name="Pohl T."/>
            <person name="Merkel B.J."/>
            <person name="Hornburger P."/>
            <person name="Mueller R.-W."/>
            <person name="Bruemmer F."/>
            <person name="Labrenz M."/>
            <person name="Spormann A.M."/>
            <person name="Op den Camp H."/>
            <person name="Overmann J."/>
            <person name="Amann R."/>
            <person name="Jetten M.S.M."/>
            <person name="Mascher T."/>
            <person name="Medema M.H."/>
            <person name="Devos D.P."/>
            <person name="Kaster A.-K."/>
            <person name="Ovreas L."/>
            <person name="Rohde M."/>
            <person name="Galperin M.Y."/>
            <person name="Jogler C."/>
        </authorList>
    </citation>
    <scope>NUCLEOTIDE SEQUENCE [LARGE SCALE GENOMIC DNA]</scope>
    <source>
        <strain evidence="7 8">FC18</strain>
    </source>
</reference>
<dbReference type="InterPro" id="IPR050833">
    <property type="entry name" value="Poly_Biosynth_Transport"/>
</dbReference>
<feature type="transmembrane region" description="Helical" evidence="6">
    <location>
        <begin position="45"/>
        <end position="64"/>
    </location>
</feature>
<keyword evidence="4 6" id="KW-1133">Transmembrane helix</keyword>
<feature type="transmembrane region" description="Helical" evidence="6">
    <location>
        <begin position="390"/>
        <end position="413"/>
    </location>
</feature>
<feature type="transmembrane region" description="Helical" evidence="6">
    <location>
        <begin position="266"/>
        <end position="285"/>
    </location>
</feature>
<evidence type="ECO:0000256" key="1">
    <source>
        <dbReference type="ARBA" id="ARBA00004651"/>
    </source>
</evidence>
<evidence type="ECO:0000313" key="7">
    <source>
        <dbReference type="EMBL" id="QEG22327.1"/>
    </source>
</evidence>
<feature type="transmembrane region" description="Helical" evidence="6">
    <location>
        <begin position="297"/>
        <end position="319"/>
    </location>
</feature>
<dbReference type="KEGG" id="mff:MFFC18_22070"/>
<evidence type="ECO:0000256" key="4">
    <source>
        <dbReference type="ARBA" id="ARBA00022989"/>
    </source>
</evidence>